<dbReference type="AlphaFoldDB" id="A0A834RFL5"/>
<dbReference type="Pfam" id="PF00153">
    <property type="entry name" value="Mito_carr"/>
    <property type="match status" value="3"/>
</dbReference>
<keyword evidence="9 10" id="KW-0472">Membrane</keyword>
<feature type="repeat" description="Solcar" evidence="10">
    <location>
        <begin position="89"/>
        <end position="174"/>
    </location>
</feature>
<gene>
    <name evidence="13" type="ORF">SSS_9065</name>
</gene>
<reference evidence="13" key="2">
    <citation type="submission" date="2020-01" db="EMBL/GenBank/DDBJ databases">
        <authorList>
            <person name="Korhonen P.K.K."/>
            <person name="Guangxu M.G."/>
            <person name="Wang T.W."/>
            <person name="Stroehlein A.J.S."/>
            <person name="Young N.D."/>
            <person name="Ang C.-S.A."/>
            <person name="Fernando D.W.F."/>
            <person name="Lu H.L."/>
            <person name="Taylor S.T."/>
            <person name="Ehtesham M.E.M."/>
            <person name="Najaraj S.H.N."/>
            <person name="Harsha G.H.G."/>
            <person name="Madugundu A.M."/>
            <person name="Renuse S.R."/>
            <person name="Holt D.H."/>
            <person name="Pandey A.P."/>
            <person name="Papenfuss A.P."/>
            <person name="Gasser R.B.G."/>
            <person name="Fischer K.F."/>
        </authorList>
    </citation>
    <scope>NUCLEOTIDE SEQUENCE</scope>
    <source>
        <strain evidence="13">SSS_KF_BRIS2020</strain>
    </source>
</reference>
<proteinExistence type="inferred from homology"/>
<keyword evidence="6" id="KW-0999">Mitochondrion inner membrane</keyword>
<keyword evidence="8" id="KW-0496">Mitochondrion</keyword>
<dbReference type="OrthoDB" id="2139348at2759"/>
<dbReference type="Proteomes" id="UP000070412">
    <property type="component" value="Unassembled WGS sequence"/>
</dbReference>
<dbReference type="PROSITE" id="PS50920">
    <property type="entry name" value="SOLCAR"/>
    <property type="match status" value="2"/>
</dbReference>
<dbReference type="GO" id="GO:0051724">
    <property type="term" value="F:NAD transmembrane transporter activity"/>
    <property type="evidence" value="ECO:0007669"/>
    <property type="project" value="TreeGrafter"/>
</dbReference>
<dbReference type="GO" id="GO:0005743">
    <property type="term" value="C:mitochondrial inner membrane"/>
    <property type="evidence" value="ECO:0007669"/>
    <property type="project" value="UniProtKB-SubCell"/>
</dbReference>
<reference evidence="15" key="1">
    <citation type="journal article" date="2020" name="PLoS Negl. Trop. Dis.">
        <title>High-quality nuclear genome for Sarcoptes scabiei-A critical resource for a neglected parasite.</title>
        <authorList>
            <person name="Korhonen P.K."/>
            <person name="Gasser R.B."/>
            <person name="Ma G."/>
            <person name="Wang T."/>
            <person name="Stroehlein A.J."/>
            <person name="Young N.D."/>
            <person name="Ang C.S."/>
            <person name="Fernando D.D."/>
            <person name="Lu H.C."/>
            <person name="Taylor S."/>
            <person name="Reynolds S.L."/>
            <person name="Mofiz E."/>
            <person name="Najaraj S.H."/>
            <person name="Gowda H."/>
            <person name="Madugundu A."/>
            <person name="Renuse S."/>
            <person name="Holt D."/>
            <person name="Pandey A."/>
            <person name="Papenfuss A.T."/>
            <person name="Fischer K."/>
        </authorList>
    </citation>
    <scope>NUCLEOTIDE SEQUENCE [LARGE SCALE GENOMIC DNA]</scope>
</reference>
<name>A0A834RFL5_SARSC</name>
<evidence type="ECO:0000256" key="9">
    <source>
        <dbReference type="ARBA" id="ARBA00023136"/>
    </source>
</evidence>
<dbReference type="InterPro" id="IPR018108">
    <property type="entry name" value="MCP_transmembrane"/>
</dbReference>
<evidence type="ECO:0000256" key="12">
    <source>
        <dbReference type="SAM" id="Phobius"/>
    </source>
</evidence>
<dbReference type="Gene3D" id="1.50.40.10">
    <property type="entry name" value="Mitochondrial carrier domain"/>
    <property type="match status" value="1"/>
</dbReference>
<reference evidence="14" key="3">
    <citation type="submission" date="2022-06" db="UniProtKB">
        <authorList>
            <consortium name="EnsemblMetazoa"/>
        </authorList>
    </citation>
    <scope>IDENTIFICATION</scope>
</reference>
<evidence type="ECO:0000256" key="7">
    <source>
        <dbReference type="ARBA" id="ARBA00022989"/>
    </source>
</evidence>
<evidence type="ECO:0000256" key="2">
    <source>
        <dbReference type="ARBA" id="ARBA00006375"/>
    </source>
</evidence>
<dbReference type="EnsemblMetazoa" id="SSS_9065s_mrna">
    <property type="protein sequence ID" value="KAF7495842.1"/>
    <property type="gene ID" value="SSS_9065"/>
</dbReference>
<evidence type="ECO:0000256" key="6">
    <source>
        <dbReference type="ARBA" id="ARBA00022792"/>
    </source>
</evidence>
<protein>
    <submittedName>
        <fullName evidence="13">Solute carrier family 25 member 51</fullName>
    </submittedName>
</protein>
<sequence>MTLPSDEYLCGMGAGLISVLITFPINKLMFRQSVWGFDFLTAIRQLKIEGFRFLYRGVGPTIIIKPLMSSIMFGSYHQYYRMISKENRYHLGYSIVASLLSGTTEALFATPFERIQVILQDGRFNQQYANMFDATYKLKKFGLLEYYRGLNATILRNCPSTFLYFSGLEYLQNLWFINLEKRQHLLSRFVCGAVLGASISSIAYPLNVIKTRMQMQTVGSRLISIPEAFELSLLDRRTFFVGIHINLLRSLLYWGCITVTSDLLRIKLINRDRTNSI</sequence>
<evidence type="ECO:0000256" key="10">
    <source>
        <dbReference type="PROSITE-ProRule" id="PRU00282"/>
    </source>
</evidence>
<evidence type="ECO:0000313" key="14">
    <source>
        <dbReference type="EnsemblMetazoa" id="KAF7495842.1"/>
    </source>
</evidence>
<dbReference type="InterPro" id="IPR023395">
    <property type="entry name" value="MCP_dom_sf"/>
</dbReference>
<dbReference type="InterPro" id="IPR052465">
    <property type="entry name" value="Mito_NAD+_Carrier"/>
</dbReference>
<keyword evidence="4 10" id="KW-0812">Transmembrane</keyword>
<dbReference type="PANTHER" id="PTHR46131:SF1">
    <property type="entry name" value="SD08549P"/>
    <property type="match status" value="1"/>
</dbReference>
<evidence type="ECO:0000256" key="5">
    <source>
        <dbReference type="ARBA" id="ARBA00022737"/>
    </source>
</evidence>
<feature type="transmembrane region" description="Helical" evidence="12">
    <location>
        <begin position="12"/>
        <end position="30"/>
    </location>
</feature>
<keyword evidence="5" id="KW-0677">Repeat</keyword>
<evidence type="ECO:0000256" key="1">
    <source>
        <dbReference type="ARBA" id="ARBA00004448"/>
    </source>
</evidence>
<evidence type="ECO:0000313" key="13">
    <source>
        <dbReference type="EMBL" id="KAF7495842.1"/>
    </source>
</evidence>
<keyword evidence="7 12" id="KW-1133">Transmembrane helix</keyword>
<evidence type="ECO:0000313" key="15">
    <source>
        <dbReference type="Proteomes" id="UP000070412"/>
    </source>
</evidence>
<organism evidence="13">
    <name type="scientific">Sarcoptes scabiei</name>
    <name type="common">Itch mite</name>
    <name type="synonym">Acarus scabiei</name>
    <dbReference type="NCBI Taxonomy" id="52283"/>
    <lineage>
        <taxon>Eukaryota</taxon>
        <taxon>Metazoa</taxon>
        <taxon>Ecdysozoa</taxon>
        <taxon>Arthropoda</taxon>
        <taxon>Chelicerata</taxon>
        <taxon>Arachnida</taxon>
        <taxon>Acari</taxon>
        <taxon>Acariformes</taxon>
        <taxon>Sarcoptiformes</taxon>
        <taxon>Astigmata</taxon>
        <taxon>Psoroptidia</taxon>
        <taxon>Sarcoptoidea</taxon>
        <taxon>Sarcoptidae</taxon>
        <taxon>Sarcoptinae</taxon>
        <taxon>Sarcoptes</taxon>
    </lineage>
</organism>
<keyword evidence="15" id="KW-1185">Reference proteome</keyword>
<feature type="transmembrane region" description="Helical" evidence="12">
    <location>
        <begin position="185"/>
        <end position="206"/>
    </location>
</feature>
<accession>A0A834RFL5</accession>
<evidence type="ECO:0000256" key="8">
    <source>
        <dbReference type="ARBA" id="ARBA00023128"/>
    </source>
</evidence>
<comment type="similarity">
    <text evidence="2 11">Belongs to the mitochondrial carrier (TC 2.A.29) family.</text>
</comment>
<evidence type="ECO:0000256" key="3">
    <source>
        <dbReference type="ARBA" id="ARBA00022448"/>
    </source>
</evidence>
<evidence type="ECO:0000256" key="4">
    <source>
        <dbReference type="ARBA" id="ARBA00022692"/>
    </source>
</evidence>
<comment type="subcellular location">
    <subcellularLocation>
        <location evidence="1">Mitochondrion inner membrane</location>
        <topology evidence="1">Multi-pass membrane protein</topology>
    </subcellularLocation>
</comment>
<dbReference type="SUPFAM" id="SSF103506">
    <property type="entry name" value="Mitochondrial carrier"/>
    <property type="match status" value="1"/>
</dbReference>
<dbReference type="PANTHER" id="PTHR46131">
    <property type="entry name" value="SD08549P"/>
    <property type="match status" value="1"/>
</dbReference>
<evidence type="ECO:0000256" key="11">
    <source>
        <dbReference type="RuleBase" id="RU000488"/>
    </source>
</evidence>
<feature type="repeat" description="Solcar" evidence="10">
    <location>
        <begin position="2"/>
        <end position="82"/>
    </location>
</feature>
<dbReference type="EMBL" id="WVUK01000044">
    <property type="protein sequence ID" value="KAF7495842.1"/>
    <property type="molecule type" value="Genomic_DNA"/>
</dbReference>
<keyword evidence="3 11" id="KW-0813">Transport</keyword>